<accession>A0A2S5BGK0</accession>
<dbReference type="InterPro" id="IPR022617">
    <property type="entry name" value="Rad60/SUMO-like_dom"/>
</dbReference>
<dbReference type="PROSITE" id="PS50053">
    <property type="entry name" value="UBIQUITIN_2"/>
    <property type="match status" value="1"/>
</dbReference>
<evidence type="ECO:0000313" key="2">
    <source>
        <dbReference type="EMBL" id="POY75873.1"/>
    </source>
</evidence>
<dbReference type="InterPro" id="IPR000626">
    <property type="entry name" value="Ubiquitin-like_dom"/>
</dbReference>
<evidence type="ECO:0000259" key="1">
    <source>
        <dbReference type="PROSITE" id="PS50053"/>
    </source>
</evidence>
<dbReference type="OrthoDB" id="442921at2759"/>
<dbReference type="EMBL" id="PJQD01000009">
    <property type="protein sequence ID" value="POY75873.1"/>
    <property type="molecule type" value="Genomic_DNA"/>
</dbReference>
<keyword evidence="3" id="KW-1185">Reference proteome</keyword>
<dbReference type="Proteomes" id="UP000237144">
    <property type="component" value="Unassembled WGS sequence"/>
</dbReference>
<dbReference type="PANTHER" id="PTHR10562">
    <property type="entry name" value="SMALL UBIQUITIN-RELATED MODIFIER"/>
    <property type="match status" value="1"/>
</dbReference>
<organism evidence="2 3">
    <name type="scientific">Rhodotorula taiwanensis</name>
    <dbReference type="NCBI Taxonomy" id="741276"/>
    <lineage>
        <taxon>Eukaryota</taxon>
        <taxon>Fungi</taxon>
        <taxon>Dikarya</taxon>
        <taxon>Basidiomycota</taxon>
        <taxon>Pucciniomycotina</taxon>
        <taxon>Microbotryomycetes</taxon>
        <taxon>Sporidiobolales</taxon>
        <taxon>Sporidiobolaceae</taxon>
        <taxon>Rhodotorula</taxon>
    </lineage>
</organism>
<reference evidence="2 3" key="1">
    <citation type="journal article" date="2018" name="Front. Microbiol.">
        <title>Prospects for Fungal Bioremediation of Acidic Radioactive Waste Sites: Characterization and Genome Sequence of Rhodotorula taiwanensis MD1149.</title>
        <authorList>
            <person name="Tkavc R."/>
            <person name="Matrosova V.Y."/>
            <person name="Grichenko O.E."/>
            <person name="Gostincar C."/>
            <person name="Volpe R.P."/>
            <person name="Klimenkova P."/>
            <person name="Gaidamakova E.K."/>
            <person name="Zhou C.E."/>
            <person name="Stewart B.J."/>
            <person name="Lyman M.G."/>
            <person name="Malfatti S.A."/>
            <person name="Rubinfeld B."/>
            <person name="Courtot M."/>
            <person name="Singh J."/>
            <person name="Dalgard C.L."/>
            <person name="Hamilton T."/>
            <person name="Frey K.G."/>
            <person name="Gunde-Cimerman N."/>
            <person name="Dugan L."/>
            <person name="Daly M.J."/>
        </authorList>
    </citation>
    <scope>NUCLEOTIDE SEQUENCE [LARGE SCALE GENOMIC DNA]</scope>
    <source>
        <strain evidence="2 3">MD1149</strain>
    </source>
</reference>
<sequence>MSDNGGEQQEVKPENQHVALKLQGQGFPELVIKVKRTTKLSKMMQAYCDRAGKSMGEIRFMHDGNKLVPEATVNDLDLDDVDEGEEVIIDVAQEAIGGCL</sequence>
<dbReference type="InterPro" id="IPR029071">
    <property type="entry name" value="Ubiquitin-like_domsf"/>
</dbReference>
<dbReference type="Pfam" id="PF11976">
    <property type="entry name" value="Rad60-SLD"/>
    <property type="match status" value="1"/>
</dbReference>
<comment type="caution">
    <text evidence="2">The sequence shown here is derived from an EMBL/GenBank/DDBJ whole genome shotgun (WGS) entry which is preliminary data.</text>
</comment>
<proteinExistence type="predicted"/>
<dbReference type="STRING" id="741276.A0A2S5BGK0"/>
<protein>
    <recommendedName>
        <fullName evidence="1">Ubiquitin-like domain-containing protein</fullName>
    </recommendedName>
</protein>
<dbReference type="Gene3D" id="3.10.20.90">
    <property type="entry name" value="Phosphatidylinositol 3-kinase Catalytic Subunit, Chain A, domain 1"/>
    <property type="match status" value="1"/>
</dbReference>
<dbReference type="AlphaFoldDB" id="A0A2S5BGK0"/>
<gene>
    <name evidence="2" type="ORF">BMF94_0955</name>
</gene>
<name>A0A2S5BGK0_9BASI</name>
<dbReference type="SUPFAM" id="SSF54236">
    <property type="entry name" value="Ubiquitin-like"/>
    <property type="match status" value="1"/>
</dbReference>
<feature type="domain" description="Ubiquitin-like" evidence="1">
    <location>
        <begin position="16"/>
        <end position="80"/>
    </location>
</feature>
<evidence type="ECO:0000313" key="3">
    <source>
        <dbReference type="Proteomes" id="UP000237144"/>
    </source>
</evidence>